<dbReference type="Gene3D" id="3.30.70.330">
    <property type="match status" value="1"/>
</dbReference>
<feature type="compositionally biased region" description="Basic and acidic residues" evidence="3">
    <location>
        <begin position="337"/>
        <end position="346"/>
    </location>
</feature>
<reference evidence="5" key="1">
    <citation type="submission" date="2014-12" db="EMBL/GenBank/DDBJ databases">
        <title>Insight into the proteome of Arion vulgaris.</title>
        <authorList>
            <person name="Aradska J."/>
            <person name="Bulat T."/>
            <person name="Smidak R."/>
            <person name="Sarate P."/>
            <person name="Gangsoo J."/>
            <person name="Sialana F."/>
            <person name="Bilban M."/>
            <person name="Lubec G."/>
        </authorList>
    </citation>
    <scope>NUCLEOTIDE SEQUENCE</scope>
    <source>
        <tissue evidence="5">Skin</tissue>
    </source>
</reference>
<feature type="region of interest" description="Disordered" evidence="3">
    <location>
        <begin position="1"/>
        <end position="26"/>
    </location>
</feature>
<name>A0A0B6ZNT2_9EUPU</name>
<feature type="non-terminal residue" evidence="5">
    <location>
        <position position="1"/>
    </location>
</feature>
<protein>
    <recommendedName>
        <fullName evidence="4">RRM domain-containing protein</fullName>
    </recommendedName>
</protein>
<feature type="compositionally biased region" description="Basic and acidic residues" evidence="3">
    <location>
        <begin position="1"/>
        <end position="10"/>
    </location>
</feature>
<feature type="compositionally biased region" description="Basic and acidic residues" evidence="3">
    <location>
        <begin position="497"/>
        <end position="508"/>
    </location>
</feature>
<evidence type="ECO:0000256" key="2">
    <source>
        <dbReference type="PROSITE-ProRule" id="PRU00176"/>
    </source>
</evidence>
<dbReference type="PANTHER" id="PTHR23236:SF2">
    <property type="entry name" value="EUKARYOTIC TRANSLATION INITIATION FACTOR 4B"/>
    <property type="match status" value="1"/>
</dbReference>
<dbReference type="InterPro" id="IPR035979">
    <property type="entry name" value="RBD_domain_sf"/>
</dbReference>
<feature type="compositionally biased region" description="Basic and acidic residues" evidence="3">
    <location>
        <begin position="440"/>
        <end position="490"/>
    </location>
</feature>
<accession>A0A0B6ZNT2</accession>
<keyword evidence="1 2" id="KW-0694">RNA-binding</keyword>
<evidence type="ECO:0000256" key="3">
    <source>
        <dbReference type="SAM" id="MobiDB-lite"/>
    </source>
</evidence>
<dbReference type="SMART" id="SM00360">
    <property type="entry name" value="RRM"/>
    <property type="match status" value="1"/>
</dbReference>
<feature type="compositionally biased region" description="Basic and acidic residues" evidence="3">
    <location>
        <begin position="360"/>
        <end position="402"/>
    </location>
</feature>
<feature type="region of interest" description="Disordered" evidence="3">
    <location>
        <begin position="168"/>
        <end position="649"/>
    </location>
</feature>
<organism evidence="5">
    <name type="scientific">Arion vulgaris</name>
    <dbReference type="NCBI Taxonomy" id="1028688"/>
    <lineage>
        <taxon>Eukaryota</taxon>
        <taxon>Metazoa</taxon>
        <taxon>Spiralia</taxon>
        <taxon>Lophotrochozoa</taxon>
        <taxon>Mollusca</taxon>
        <taxon>Gastropoda</taxon>
        <taxon>Heterobranchia</taxon>
        <taxon>Euthyneura</taxon>
        <taxon>Panpulmonata</taxon>
        <taxon>Eupulmonata</taxon>
        <taxon>Stylommatophora</taxon>
        <taxon>Helicina</taxon>
        <taxon>Arionoidea</taxon>
        <taxon>Arionidae</taxon>
        <taxon>Arion</taxon>
    </lineage>
</organism>
<gene>
    <name evidence="5" type="primary">ORF73689</name>
</gene>
<dbReference type="SUPFAM" id="SSF54928">
    <property type="entry name" value="RNA-binding domain, RBD"/>
    <property type="match status" value="1"/>
</dbReference>
<evidence type="ECO:0000259" key="4">
    <source>
        <dbReference type="PROSITE" id="PS50102"/>
    </source>
</evidence>
<feature type="domain" description="RRM" evidence="4">
    <location>
        <begin position="95"/>
        <end position="169"/>
    </location>
</feature>
<feature type="region of interest" description="Disordered" evidence="3">
    <location>
        <begin position="666"/>
        <end position="685"/>
    </location>
</feature>
<proteinExistence type="predicted"/>
<dbReference type="AlphaFoldDB" id="A0A0B6ZNT2"/>
<feature type="compositionally biased region" description="Low complexity" evidence="3">
    <location>
        <begin position="323"/>
        <end position="336"/>
    </location>
</feature>
<feature type="compositionally biased region" description="Gly residues" evidence="3">
    <location>
        <begin position="347"/>
        <end position="357"/>
    </location>
</feature>
<evidence type="ECO:0000256" key="1">
    <source>
        <dbReference type="ARBA" id="ARBA00022884"/>
    </source>
</evidence>
<feature type="compositionally biased region" description="Basic and acidic residues" evidence="3">
    <location>
        <begin position="621"/>
        <end position="649"/>
    </location>
</feature>
<feature type="compositionally biased region" description="Basic and acidic residues" evidence="3">
    <location>
        <begin position="204"/>
        <end position="220"/>
    </location>
</feature>
<dbReference type="PANTHER" id="PTHR23236">
    <property type="entry name" value="EUKARYOTIC TRANSLATION INITIATION FACTOR 4B/4H"/>
    <property type="match status" value="1"/>
</dbReference>
<dbReference type="InterPro" id="IPR012677">
    <property type="entry name" value="Nucleotide-bd_a/b_plait_sf"/>
</dbReference>
<feature type="compositionally biased region" description="Basic and acidic residues" evidence="3">
    <location>
        <begin position="168"/>
        <end position="191"/>
    </location>
</feature>
<dbReference type="Pfam" id="PF00076">
    <property type="entry name" value="RRM_1"/>
    <property type="match status" value="1"/>
</dbReference>
<evidence type="ECO:0000313" key="5">
    <source>
        <dbReference type="EMBL" id="CEK70329.1"/>
    </source>
</evidence>
<sequence length="685" mass="75105">TGDPPHDDVPKTTAGGGKGKKKKKEGKKTFTLDQFLARDDGYSEPKSQNWAILSENPDDDYDSPVKFDRSTLPTAPKAALGPKVDISQIPKDGPYSAYVGNIPYDAKESDLQQFFSKLDVDTVRIICDGGRPRGYAYVDFKNRESLLEALTYHEKDYMGRAIRVDLATDKNQETRGGRPNEPDRTEGDWRRHNPASDSGGSSFRDSDRGGRFGDKDRGFSDRGGSGFDRDRGSGGGFSDRSDRGFGDRDRERGSFGGDRDRGFSDRGYGGDRDRGFGGDRDRGFGGDRDRGANDRDRGFGGDRGGDRGGEWDRGATVDRDNRSSGGERSSRGYGFNRDSRDRDDGGRFGSSRGGSSSGGYDDRFGGRRDEGRRDDFNRGRRDDNFERRPASRDGSQEHKESGSQRPVLNLKPRTKPVENKENQPVARSSIFGSAKPVDTYAREKEIEEKLKKKDEVELTHPASRRRDSESSDPGRKSGERYSGDNRRESGEGSAPVSRRDSEHSRTSDDGGASEDGARSTTSSTKLTEPVPKMVPAPPPKENAWAKKKEGSLSSSSSDTSNVSNNATVSSPTQPTSLDRKDGPQSKSGAGGRGRGSQSDSIPDRKPPTDKANSSHNGPPTKKLDPAKSRTAKDKPVPKHFEEMPKYEDTKAKDFSDKNKFAFLLDDANDGVEGGVDSDEEHQYTS</sequence>
<dbReference type="InterPro" id="IPR000504">
    <property type="entry name" value="RRM_dom"/>
</dbReference>
<feature type="compositionally biased region" description="Basic and acidic residues" evidence="3">
    <location>
        <begin position="239"/>
        <end position="322"/>
    </location>
</feature>
<dbReference type="GO" id="GO:0003723">
    <property type="term" value="F:RNA binding"/>
    <property type="evidence" value="ECO:0007669"/>
    <property type="project" value="UniProtKB-UniRule"/>
</dbReference>
<feature type="compositionally biased region" description="Low complexity" evidence="3">
    <location>
        <begin position="551"/>
        <end position="570"/>
    </location>
</feature>
<dbReference type="PROSITE" id="PS50102">
    <property type="entry name" value="RRM"/>
    <property type="match status" value="1"/>
</dbReference>
<dbReference type="EMBL" id="HACG01023464">
    <property type="protein sequence ID" value="CEK70329.1"/>
    <property type="molecule type" value="Transcribed_RNA"/>
</dbReference>